<feature type="non-terminal residue" evidence="5">
    <location>
        <position position="527"/>
    </location>
</feature>
<comment type="caution">
    <text evidence="5">The sequence shown here is derived from an EMBL/GenBank/DDBJ whole genome shotgun (WGS) entry which is preliminary data.</text>
</comment>
<dbReference type="PANTHER" id="PTHR30290">
    <property type="entry name" value="PERIPLASMIC BINDING COMPONENT OF ABC TRANSPORTER"/>
    <property type="match status" value="1"/>
</dbReference>
<proteinExistence type="inferred from homology"/>
<dbReference type="GO" id="GO:1904680">
    <property type="term" value="F:peptide transmembrane transporter activity"/>
    <property type="evidence" value="ECO:0007669"/>
    <property type="project" value="TreeGrafter"/>
</dbReference>
<keyword evidence="6" id="KW-1185">Reference proteome</keyword>
<evidence type="ECO:0000313" key="6">
    <source>
        <dbReference type="Proteomes" id="UP000019140"/>
    </source>
</evidence>
<dbReference type="Gene3D" id="3.40.190.10">
    <property type="entry name" value="Periplasmic binding protein-like II"/>
    <property type="match status" value="1"/>
</dbReference>
<dbReference type="InterPro" id="IPR000914">
    <property type="entry name" value="SBP_5_dom"/>
</dbReference>
<dbReference type="PROSITE" id="PS51318">
    <property type="entry name" value="TAT"/>
    <property type="match status" value="1"/>
</dbReference>
<accession>W4LCV2</accession>
<protein>
    <recommendedName>
        <fullName evidence="4">Solute-binding protein family 5 domain-containing protein</fullName>
    </recommendedName>
</protein>
<dbReference type="Pfam" id="PF00496">
    <property type="entry name" value="SBP_bac_5"/>
    <property type="match status" value="1"/>
</dbReference>
<sequence length="527" mass="58866">MSEHTDYTHQKTSQVTRRGVLKTGLSTAVGLGMTSLSAVEPGVAIAAPEGKRGGHGYVLNYAYPESWDPHISGTLAANAAISPMYNQVVEFNPLNPKEVIGDLAKSWEVSDDGKAYTFHLHDNVQWWDGRPLTAEDVAFSINRMVLPGKPRPRVGLLRPSTKKAEAVEPHTVRVHLNYSSPSFLQFLAVDYMKIVPKHVVEAGKDINNWKHIVGSGPFKIVRARRGDSVTYERNPNYFKPGLPYLDRLTVLAMSDAGTASAAIKANKIVMTTAATALSIEDMVKLGTDLKGQVSLYWQPEVTDGWHVFANVEREPWTDLRIIQALRLATDQQEHQKAFGEGHYKMGAPFPVGSWYGSTTDELLKIPGYRQPKDQDITDAIALLKAAGYESPSKLGKRVLNTGTVSFIPDVAQLWAAQMRRNLGLDIDIKLIDGPTTVQAQISGNFDLGIFGYGFNIADPDDWVNAVYGPGARNYTRWKNPTFLEMFAKQSREVDREKRRQILRNMEKFLQTVEDPYIQLNWKPWVEL</sequence>
<evidence type="ECO:0000256" key="2">
    <source>
        <dbReference type="ARBA" id="ARBA00022448"/>
    </source>
</evidence>
<comment type="similarity">
    <text evidence="1">Belongs to the bacterial solute-binding protein 5 family.</text>
</comment>
<dbReference type="EMBL" id="AZHX01002272">
    <property type="protein sequence ID" value="ETW95764.1"/>
    <property type="molecule type" value="Genomic_DNA"/>
</dbReference>
<dbReference type="HOGENOM" id="CLU_017028_7_3_7"/>
<evidence type="ECO:0000259" key="4">
    <source>
        <dbReference type="Pfam" id="PF00496"/>
    </source>
</evidence>
<keyword evidence="3" id="KW-0732">Signal</keyword>
<evidence type="ECO:0000313" key="5">
    <source>
        <dbReference type="EMBL" id="ETW95764.1"/>
    </source>
</evidence>
<dbReference type="Proteomes" id="UP000019140">
    <property type="component" value="Unassembled WGS sequence"/>
</dbReference>
<dbReference type="InterPro" id="IPR006311">
    <property type="entry name" value="TAT_signal"/>
</dbReference>
<evidence type="ECO:0000256" key="1">
    <source>
        <dbReference type="ARBA" id="ARBA00005695"/>
    </source>
</evidence>
<dbReference type="GO" id="GO:0015833">
    <property type="term" value="P:peptide transport"/>
    <property type="evidence" value="ECO:0007669"/>
    <property type="project" value="TreeGrafter"/>
</dbReference>
<dbReference type="GO" id="GO:0030288">
    <property type="term" value="C:outer membrane-bounded periplasmic space"/>
    <property type="evidence" value="ECO:0007669"/>
    <property type="project" value="UniProtKB-ARBA"/>
</dbReference>
<dbReference type="AlphaFoldDB" id="W4LCV2"/>
<keyword evidence="2" id="KW-0813">Transport</keyword>
<name>W4LCV2_9BACT</name>
<dbReference type="PIRSF" id="PIRSF002741">
    <property type="entry name" value="MppA"/>
    <property type="match status" value="1"/>
</dbReference>
<dbReference type="Gene3D" id="3.10.105.10">
    <property type="entry name" value="Dipeptide-binding Protein, Domain 3"/>
    <property type="match status" value="1"/>
</dbReference>
<dbReference type="SUPFAM" id="SSF53850">
    <property type="entry name" value="Periplasmic binding protein-like II"/>
    <property type="match status" value="1"/>
</dbReference>
<dbReference type="InterPro" id="IPR030678">
    <property type="entry name" value="Peptide/Ni-bd"/>
</dbReference>
<reference evidence="5 6" key="1">
    <citation type="journal article" date="2014" name="Nature">
        <title>An environmental bacterial taxon with a large and distinct metabolic repertoire.</title>
        <authorList>
            <person name="Wilson M.C."/>
            <person name="Mori T."/>
            <person name="Ruckert C."/>
            <person name="Uria A.R."/>
            <person name="Helf M.J."/>
            <person name="Takada K."/>
            <person name="Gernert C."/>
            <person name="Steffens U.A."/>
            <person name="Heycke N."/>
            <person name="Schmitt S."/>
            <person name="Rinke C."/>
            <person name="Helfrich E.J."/>
            <person name="Brachmann A.O."/>
            <person name="Gurgui C."/>
            <person name="Wakimoto T."/>
            <person name="Kracht M."/>
            <person name="Crusemann M."/>
            <person name="Hentschel U."/>
            <person name="Abe I."/>
            <person name="Matsunaga S."/>
            <person name="Kalinowski J."/>
            <person name="Takeyama H."/>
            <person name="Piel J."/>
        </authorList>
    </citation>
    <scope>NUCLEOTIDE SEQUENCE [LARGE SCALE GENOMIC DNA]</scope>
    <source>
        <strain evidence="6">TSY2</strain>
    </source>
</reference>
<evidence type="ECO:0000256" key="3">
    <source>
        <dbReference type="ARBA" id="ARBA00022729"/>
    </source>
</evidence>
<dbReference type="GO" id="GO:0043190">
    <property type="term" value="C:ATP-binding cassette (ABC) transporter complex"/>
    <property type="evidence" value="ECO:0007669"/>
    <property type="project" value="InterPro"/>
</dbReference>
<dbReference type="InterPro" id="IPR039424">
    <property type="entry name" value="SBP_5"/>
</dbReference>
<dbReference type="PANTHER" id="PTHR30290:SF9">
    <property type="entry name" value="OLIGOPEPTIDE-BINDING PROTEIN APPA"/>
    <property type="match status" value="1"/>
</dbReference>
<gene>
    <name evidence="5" type="ORF">ETSY2_47605</name>
</gene>
<organism evidence="5 6">
    <name type="scientific">Candidatus Entotheonella gemina</name>
    <dbReference type="NCBI Taxonomy" id="1429439"/>
    <lineage>
        <taxon>Bacteria</taxon>
        <taxon>Pseudomonadati</taxon>
        <taxon>Nitrospinota/Tectimicrobiota group</taxon>
        <taxon>Candidatus Tectimicrobiota</taxon>
        <taxon>Candidatus Entotheonellia</taxon>
        <taxon>Candidatus Entotheonellales</taxon>
        <taxon>Candidatus Entotheonellaceae</taxon>
        <taxon>Candidatus Entotheonella</taxon>
    </lineage>
</organism>
<feature type="domain" description="Solute-binding protein family 5" evidence="4">
    <location>
        <begin position="98"/>
        <end position="471"/>
    </location>
</feature>
<dbReference type="CDD" id="cd00995">
    <property type="entry name" value="PBP2_NikA_DppA_OppA_like"/>
    <property type="match status" value="1"/>
</dbReference>